<gene>
    <name evidence="2" type="ORF">S01H4_43682</name>
</gene>
<dbReference type="InterPro" id="IPR022742">
    <property type="entry name" value="Hydrolase_4"/>
</dbReference>
<dbReference type="InterPro" id="IPR029058">
    <property type="entry name" value="AB_hydrolase_fold"/>
</dbReference>
<evidence type="ECO:0000259" key="1">
    <source>
        <dbReference type="Pfam" id="PF12146"/>
    </source>
</evidence>
<dbReference type="SUPFAM" id="SSF53474">
    <property type="entry name" value="alpha/beta-Hydrolases"/>
    <property type="match status" value="1"/>
</dbReference>
<reference evidence="2" key="1">
    <citation type="journal article" date="2014" name="Front. Microbiol.">
        <title>High frequency of phylogenetically diverse reductive dehalogenase-homologous genes in deep subseafloor sedimentary metagenomes.</title>
        <authorList>
            <person name="Kawai M."/>
            <person name="Futagami T."/>
            <person name="Toyoda A."/>
            <person name="Takaki Y."/>
            <person name="Nishi S."/>
            <person name="Hori S."/>
            <person name="Arai W."/>
            <person name="Tsubouchi T."/>
            <person name="Morono Y."/>
            <person name="Uchiyama I."/>
            <person name="Ito T."/>
            <person name="Fujiyama A."/>
            <person name="Inagaki F."/>
            <person name="Takami H."/>
        </authorList>
    </citation>
    <scope>NUCLEOTIDE SEQUENCE</scope>
    <source>
        <strain evidence="2">Expedition CK06-06</strain>
    </source>
</reference>
<dbReference type="Gene3D" id="3.40.50.1820">
    <property type="entry name" value="alpha/beta hydrolase"/>
    <property type="match status" value="1"/>
</dbReference>
<feature type="non-terminal residue" evidence="2">
    <location>
        <position position="215"/>
    </location>
</feature>
<dbReference type="PANTHER" id="PTHR12277">
    <property type="entry name" value="ALPHA/BETA HYDROLASE DOMAIN-CONTAINING PROTEIN"/>
    <property type="match status" value="1"/>
</dbReference>
<sequence length="215" mass="24758">MGVIMFTVWYPPHKALDVAKLYAKQPREIPFVTKWRVFNTSAGKDGMKQYHLIYTERGKLEEAGKELNKYFFPFIEIEGFFFKCGVNLAVVDFRGYGFSSGDPFYTSLIIDALPIYNEFHKWLIKNSFNDSIFILGRSLGSVCASEIGAHNPESLRGIIFESGFASLYDMMTRLFRVTGKEITPEFLENYSNDTRIRKFFKPVLVIHGTADWIIP</sequence>
<comment type="caution">
    <text evidence="2">The sequence shown here is derived from an EMBL/GenBank/DDBJ whole genome shotgun (WGS) entry which is preliminary data.</text>
</comment>
<protein>
    <recommendedName>
        <fullName evidence="1">Serine aminopeptidase S33 domain-containing protein</fullName>
    </recommendedName>
</protein>
<evidence type="ECO:0000313" key="2">
    <source>
        <dbReference type="EMBL" id="GAH00836.1"/>
    </source>
</evidence>
<name>X1BYD0_9ZZZZ</name>
<feature type="domain" description="Serine aminopeptidase S33" evidence="1">
    <location>
        <begin position="81"/>
        <end position="174"/>
    </location>
</feature>
<accession>X1BYD0</accession>
<dbReference type="Pfam" id="PF12146">
    <property type="entry name" value="Hydrolase_4"/>
    <property type="match status" value="1"/>
</dbReference>
<organism evidence="2">
    <name type="scientific">marine sediment metagenome</name>
    <dbReference type="NCBI Taxonomy" id="412755"/>
    <lineage>
        <taxon>unclassified sequences</taxon>
        <taxon>metagenomes</taxon>
        <taxon>ecological metagenomes</taxon>
    </lineage>
</organism>
<dbReference type="EMBL" id="BART01024120">
    <property type="protein sequence ID" value="GAH00836.1"/>
    <property type="molecule type" value="Genomic_DNA"/>
</dbReference>
<dbReference type="PANTHER" id="PTHR12277:SF81">
    <property type="entry name" value="PROTEIN ABHD13"/>
    <property type="match status" value="1"/>
</dbReference>
<proteinExistence type="predicted"/>
<dbReference type="AlphaFoldDB" id="X1BYD0"/>